<dbReference type="RefSeq" id="WP_090252720.1">
    <property type="nucleotide sequence ID" value="NZ_FMTL01000002.1"/>
</dbReference>
<evidence type="ECO:0000256" key="1">
    <source>
        <dbReference type="ARBA" id="ARBA00008857"/>
    </source>
</evidence>
<dbReference type="InterPro" id="IPR010998">
    <property type="entry name" value="Integrase_recombinase_N"/>
</dbReference>
<dbReference type="InterPro" id="IPR004107">
    <property type="entry name" value="Integrase_SAM-like_N"/>
</dbReference>
<dbReference type="PROSITE" id="PS51900">
    <property type="entry name" value="CB"/>
    <property type="match status" value="1"/>
</dbReference>
<dbReference type="Pfam" id="PF00589">
    <property type="entry name" value="Phage_integrase"/>
    <property type="match status" value="1"/>
</dbReference>
<dbReference type="InterPro" id="IPR013762">
    <property type="entry name" value="Integrase-like_cat_sf"/>
</dbReference>
<dbReference type="Gene3D" id="1.10.150.130">
    <property type="match status" value="1"/>
</dbReference>
<feature type="domain" description="Tyr recombinase" evidence="6">
    <location>
        <begin position="126"/>
        <end position="318"/>
    </location>
</feature>
<dbReference type="Pfam" id="PF02899">
    <property type="entry name" value="Phage_int_SAM_1"/>
    <property type="match status" value="1"/>
</dbReference>
<dbReference type="PANTHER" id="PTHR30349:SF64">
    <property type="entry name" value="PROPHAGE INTEGRASE INTD-RELATED"/>
    <property type="match status" value="1"/>
</dbReference>
<dbReference type="InterPro" id="IPR011010">
    <property type="entry name" value="DNA_brk_join_enz"/>
</dbReference>
<sequence>MQSEKRLEVKNHKELIEAPPSSVICLVSEWLANLDNQQTRRAYRSDIQDFFVLVGARSVENLREISRGHVLMWRAALEEACLSAATRRRKLAALACLFDYLIERDPRYTRNPVHGIKRPRTEYYEGKTPALSRAQAKLLLDAPNLLSAKGLRDRAILAVLLYHGLRRQEVASLRVCDLQKRDGLLHLRIHGKGGRLRYIPLHGDAENSINQYLEGTCVERDKSCFMFTSLRGSKAGRSLSADGIYKLVFHYALQAGIDVAGLGVHGLRVTAATNALENNADIAQVQHWLGHASISTTRLYDRRQNRASDSPSFKIQYEL</sequence>
<dbReference type="PROSITE" id="PS51898">
    <property type="entry name" value="TYR_RECOMBINASE"/>
    <property type="match status" value="1"/>
</dbReference>
<dbReference type="GO" id="GO:0015074">
    <property type="term" value="P:DNA integration"/>
    <property type="evidence" value="ECO:0007669"/>
    <property type="project" value="UniProtKB-KW"/>
</dbReference>
<evidence type="ECO:0000259" key="6">
    <source>
        <dbReference type="PROSITE" id="PS51898"/>
    </source>
</evidence>
<dbReference type="EMBL" id="FMTL01000002">
    <property type="protein sequence ID" value="SCW65474.1"/>
    <property type="molecule type" value="Genomic_DNA"/>
</dbReference>
<proteinExistence type="inferred from homology"/>
<comment type="similarity">
    <text evidence="1">Belongs to the 'phage' integrase family.</text>
</comment>
<organism evidence="8 9">
    <name type="scientific">Pseudomonas peli</name>
    <dbReference type="NCBI Taxonomy" id="592361"/>
    <lineage>
        <taxon>Bacteria</taxon>
        <taxon>Pseudomonadati</taxon>
        <taxon>Pseudomonadota</taxon>
        <taxon>Gammaproteobacteria</taxon>
        <taxon>Pseudomonadales</taxon>
        <taxon>Pseudomonadaceae</taxon>
        <taxon>Pseudomonas</taxon>
    </lineage>
</organism>
<dbReference type="AlphaFoldDB" id="A0AB37Z8C6"/>
<dbReference type="SUPFAM" id="SSF56349">
    <property type="entry name" value="DNA breaking-rejoining enzymes"/>
    <property type="match status" value="1"/>
</dbReference>
<dbReference type="GO" id="GO:0006310">
    <property type="term" value="P:DNA recombination"/>
    <property type="evidence" value="ECO:0007669"/>
    <property type="project" value="UniProtKB-KW"/>
</dbReference>
<name>A0AB37Z8C6_9PSED</name>
<accession>A0AB37Z8C6</accession>
<keyword evidence="3 5" id="KW-0238">DNA-binding</keyword>
<dbReference type="PANTHER" id="PTHR30349">
    <property type="entry name" value="PHAGE INTEGRASE-RELATED"/>
    <property type="match status" value="1"/>
</dbReference>
<dbReference type="InterPro" id="IPR044068">
    <property type="entry name" value="CB"/>
</dbReference>
<comment type="caution">
    <text evidence="8">The sequence shown here is derived from an EMBL/GenBank/DDBJ whole genome shotgun (WGS) entry which is preliminary data.</text>
</comment>
<keyword evidence="4" id="KW-0233">DNA recombination</keyword>
<keyword evidence="9" id="KW-1185">Reference proteome</keyword>
<reference evidence="8 9" key="1">
    <citation type="submission" date="2016-10" db="EMBL/GenBank/DDBJ databases">
        <authorList>
            <person name="Varghese N."/>
            <person name="Submissions S."/>
        </authorList>
    </citation>
    <scope>NUCLEOTIDE SEQUENCE [LARGE SCALE GENOMIC DNA]</scope>
    <source>
        <strain evidence="8 9">DSM 17833</strain>
    </source>
</reference>
<evidence type="ECO:0000256" key="4">
    <source>
        <dbReference type="ARBA" id="ARBA00023172"/>
    </source>
</evidence>
<dbReference type="InterPro" id="IPR002104">
    <property type="entry name" value="Integrase_catalytic"/>
</dbReference>
<evidence type="ECO:0000256" key="3">
    <source>
        <dbReference type="ARBA" id="ARBA00023125"/>
    </source>
</evidence>
<dbReference type="Proteomes" id="UP000242418">
    <property type="component" value="Unassembled WGS sequence"/>
</dbReference>
<evidence type="ECO:0000313" key="8">
    <source>
        <dbReference type="EMBL" id="SCW65474.1"/>
    </source>
</evidence>
<dbReference type="InterPro" id="IPR050090">
    <property type="entry name" value="Tyrosine_recombinase_XerCD"/>
</dbReference>
<keyword evidence="2" id="KW-0229">DNA integration</keyword>
<protein>
    <submittedName>
        <fullName evidence="8">Site-specific recombinase XerD</fullName>
    </submittedName>
</protein>
<dbReference type="GO" id="GO:0003677">
    <property type="term" value="F:DNA binding"/>
    <property type="evidence" value="ECO:0007669"/>
    <property type="project" value="UniProtKB-UniRule"/>
</dbReference>
<evidence type="ECO:0000256" key="2">
    <source>
        <dbReference type="ARBA" id="ARBA00022908"/>
    </source>
</evidence>
<evidence type="ECO:0000256" key="5">
    <source>
        <dbReference type="PROSITE-ProRule" id="PRU01248"/>
    </source>
</evidence>
<gene>
    <name evidence="8" type="ORF">SAMN05216370_2513</name>
</gene>
<evidence type="ECO:0000313" key="9">
    <source>
        <dbReference type="Proteomes" id="UP000242418"/>
    </source>
</evidence>
<dbReference type="Gene3D" id="1.10.443.10">
    <property type="entry name" value="Intergrase catalytic core"/>
    <property type="match status" value="1"/>
</dbReference>
<evidence type="ECO:0000259" key="7">
    <source>
        <dbReference type="PROSITE" id="PS51900"/>
    </source>
</evidence>
<feature type="domain" description="Core-binding (CB)" evidence="7">
    <location>
        <begin position="21"/>
        <end position="102"/>
    </location>
</feature>